<feature type="transmembrane region" description="Helical" evidence="9">
    <location>
        <begin position="126"/>
        <end position="151"/>
    </location>
</feature>
<keyword evidence="3" id="KW-0813">Transport</keyword>
<reference evidence="11 12" key="1">
    <citation type="submission" date="2023-09" db="EMBL/GenBank/DDBJ databases">
        <authorList>
            <person name="Rey-Velasco X."/>
        </authorList>
    </citation>
    <scope>NUCLEOTIDE SEQUENCE [LARGE SCALE GENOMIC DNA]</scope>
    <source>
        <strain evidence="11 12">W311</strain>
    </source>
</reference>
<evidence type="ECO:0000256" key="7">
    <source>
        <dbReference type="ARBA" id="ARBA00022989"/>
    </source>
</evidence>
<keyword evidence="8 9" id="KW-0472">Membrane</keyword>
<keyword evidence="6" id="KW-0283">Flagellar rotation</keyword>
<dbReference type="EMBL" id="CP135076">
    <property type="protein sequence ID" value="WNO53679.1"/>
    <property type="molecule type" value="Genomic_DNA"/>
</dbReference>
<dbReference type="InterPro" id="IPR047055">
    <property type="entry name" value="MotA-like"/>
</dbReference>
<dbReference type="Proteomes" id="UP001302249">
    <property type="component" value="Chromosome"/>
</dbReference>
<dbReference type="Pfam" id="PF01618">
    <property type="entry name" value="MotA_ExbB"/>
    <property type="match status" value="1"/>
</dbReference>
<proteinExistence type="inferred from homology"/>
<protein>
    <submittedName>
        <fullName evidence="11">MotA/TolQ/ExbB proton channel family protein</fullName>
    </submittedName>
</protein>
<evidence type="ECO:0000256" key="9">
    <source>
        <dbReference type="SAM" id="Phobius"/>
    </source>
</evidence>
<evidence type="ECO:0000256" key="2">
    <source>
        <dbReference type="ARBA" id="ARBA00008038"/>
    </source>
</evidence>
<gene>
    <name evidence="11" type="ORF">RPR59_14800</name>
</gene>
<feature type="transmembrane region" description="Helical" evidence="9">
    <location>
        <begin position="163"/>
        <end position="185"/>
    </location>
</feature>
<keyword evidence="4" id="KW-1003">Cell membrane</keyword>
<keyword evidence="12" id="KW-1185">Reference proteome</keyword>
<evidence type="ECO:0000256" key="3">
    <source>
        <dbReference type="ARBA" id="ARBA00022448"/>
    </source>
</evidence>
<dbReference type="InterPro" id="IPR000540">
    <property type="entry name" value="Flag_MotA_CS"/>
</dbReference>
<evidence type="ECO:0000313" key="12">
    <source>
        <dbReference type="Proteomes" id="UP001302249"/>
    </source>
</evidence>
<dbReference type="InterPro" id="IPR002898">
    <property type="entry name" value="MotA_ExbB_proton_chnl"/>
</dbReference>
<comment type="similarity">
    <text evidence="2">Belongs to the MotA family.</text>
</comment>
<name>A0ABZ0BBJ5_9SPHN</name>
<evidence type="ECO:0000259" key="10">
    <source>
        <dbReference type="Pfam" id="PF01618"/>
    </source>
</evidence>
<dbReference type="PANTHER" id="PTHR30433">
    <property type="entry name" value="CHEMOTAXIS PROTEIN MOTA"/>
    <property type="match status" value="1"/>
</dbReference>
<feature type="transmembrane region" description="Helical" evidence="9">
    <location>
        <begin position="14"/>
        <end position="33"/>
    </location>
</feature>
<evidence type="ECO:0000256" key="4">
    <source>
        <dbReference type="ARBA" id="ARBA00022475"/>
    </source>
</evidence>
<organism evidence="11 12">
    <name type="scientific">Stakelama saccharophila</name>
    <dbReference type="NCBI Taxonomy" id="3075605"/>
    <lineage>
        <taxon>Bacteria</taxon>
        <taxon>Pseudomonadati</taxon>
        <taxon>Pseudomonadota</taxon>
        <taxon>Alphaproteobacteria</taxon>
        <taxon>Sphingomonadales</taxon>
        <taxon>Sphingomonadaceae</taxon>
        <taxon>Stakelama</taxon>
    </lineage>
</organism>
<accession>A0ABZ0BBJ5</accession>
<evidence type="ECO:0000256" key="5">
    <source>
        <dbReference type="ARBA" id="ARBA00022692"/>
    </source>
</evidence>
<comment type="subcellular location">
    <subcellularLocation>
        <location evidence="1">Cell membrane</location>
        <topology evidence="1">Multi-pass membrane protein</topology>
    </subcellularLocation>
</comment>
<dbReference type="RefSeq" id="WP_313915361.1">
    <property type="nucleotide sequence ID" value="NZ_CP135076.1"/>
</dbReference>
<evidence type="ECO:0000256" key="6">
    <source>
        <dbReference type="ARBA" id="ARBA00022779"/>
    </source>
</evidence>
<dbReference type="PROSITE" id="PS01307">
    <property type="entry name" value="MOTA"/>
    <property type="match status" value="1"/>
</dbReference>
<evidence type="ECO:0000256" key="8">
    <source>
        <dbReference type="ARBA" id="ARBA00023136"/>
    </source>
</evidence>
<dbReference type="PANTHER" id="PTHR30433:SF2">
    <property type="entry name" value="MOTILITY PROTEIN A"/>
    <property type="match status" value="1"/>
</dbReference>
<sequence length="222" mass="23609">MTATISLPALMGPFLDPLALAIVLGGTALAVVLRTPRHDLGRAVGALAVLTRRPWSADETLRQIDALSRIADRHGVIQLDRSIIRDGDVAAAAEAIVDGHGPDTVRRAIAASQLARTERHLAAADTWISVAEIAPAMGMIGTLVGLVRLFIVMTDPTRIGGAMAVALLTTLYGAIIASLIAAPIAGRLRRLARIEALERSRLERPLVAFARRHQPRLRAEAA</sequence>
<evidence type="ECO:0000313" key="11">
    <source>
        <dbReference type="EMBL" id="WNO53679.1"/>
    </source>
</evidence>
<keyword evidence="7 9" id="KW-1133">Transmembrane helix</keyword>
<evidence type="ECO:0000256" key="1">
    <source>
        <dbReference type="ARBA" id="ARBA00004651"/>
    </source>
</evidence>
<feature type="domain" description="MotA/TolQ/ExbB proton channel" evidence="10">
    <location>
        <begin position="92"/>
        <end position="198"/>
    </location>
</feature>
<keyword evidence="5 9" id="KW-0812">Transmembrane</keyword>